<dbReference type="EMBL" id="JAAGAX010000009">
    <property type="protein sequence ID" value="KAF2304127.1"/>
    <property type="molecule type" value="Genomic_DNA"/>
</dbReference>
<keyword evidence="3" id="KW-1185">Reference proteome</keyword>
<feature type="region of interest" description="Disordered" evidence="1">
    <location>
        <begin position="82"/>
        <end position="107"/>
    </location>
</feature>
<protein>
    <recommendedName>
        <fullName evidence="4">Retrotransposon gag domain-containing protein</fullName>
    </recommendedName>
</protein>
<dbReference type="AlphaFoldDB" id="A0A6A6LUF0"/>
<reference evidence="2 3" key="1">
    <citation type="journal article" date="2020" name="Mol. Plant">
        <title>The Chromosome-Based Rubber Tree Genome Provides New Insights into Spurge Genome Evolution and Rubber Biosynthesis.</title>
        <authorList>
            <person name="Liu J."/>
            <person name="Shi C."/>
            <person name="Shi C.C."/>
            <person name="Li W."/>
            <person name="Zhang Q.J."/>
            <person name="Zhang Y."/>
            <person name="Li K."/>
            <person name="Lu H.F."/>
            <person name="Shi C."/>
            <person name="Zhu S.T."/>
            <person name="Xiao Z.Y."/>
            <person name="Nan H."/>
            <person name="Yue Y."/>
            <person name="Zhu X.G."/>
            <person name="Wu Y."/>
            <person name="Hong X.N."/>
            <person name="Fan G.Y."/>
            <person name="Tong Y."/>
            <person name="Zhang D."/>
            <person name="Mao C.L."/>
            <person name="Liu Y.L."/>
            <person name="Hao S.J."/>
            <person name="Liu W.Q."/>
            <person name="Lv M.Q."/>
            <person name="Zhang H.B."/>
            <person name="Liu Y."/>
            <person name="Hu-Tang G.R."/>
            <person name="Wang J.P."/>
            <person name="Wang J.H."/>
            <person name="Sun Y.H."/>
            <person name="Ni S.B."/>
            <person name="Chen W.B."/>
            <person name="Zhang X.C."/>
            <person name="Jiao Y.N."/>
            <person name="Eichler E.E."/>
            <person name="Li G.H."/>
            <person name="Liu X."/>
            <person name="Gao L.Z."/>
        </authorList>
    </citation>
    <scope>NUCLEOTIDE SEQUENCE [LARGE SCALE GENOMIC DNA]</scope>
    <source>
        <strain evidence="3">cv. GT1</strain>
        <tissue evidence="2">Leaf</tissue>
    </source>
</reference>
<name>A0A6A6LUF0_HEVBR</name>
<evidence type="ECO:0000256" key="1">
    <source>
        <dbReference type="SAM" id="MobiDB-lite"/>
    </source>
</evidence>
<comment type="caution">
    <text evidence="2">The sequence shown here is derived from an EMBL/GenBank/DDBJ whole genome shotgun (WGS) entry which is preliminary data.</text>
</comment>
<sequence length="107" mass="12194">METTPEKRVKVVAFQLKGGVSAWWERLHSRGSKKAEIMQKRSFDSYKTISPGAKVKANNYGGSYEKYGSNCTSKELVQEEKAARKHPMNERKDKETPKATNPYARLI</sequence>
<feature type="compositionally biased region" description="Basic and acidic residues" evidence="1">
    <location>
        <begin position="82"/>
        <end position="97"/>
    </location>
</feature>
<accession>A0A6A6LUF0</accession>
<evidence type="ECO:0008006" key="4">
    <source>
        <dbReference type="Google" id="ProtNLM"/>
    </source>
</evidence>
<dbReference type="Proteomes" id="UP000467840">
    <property type="component" value="Chromosome 16"/>
</dbReference>
<evidence type="ECO:0000313" key="3">
    <source>
        <dbReference type="Proteomes" id="UP000467840"/>
    </source>
</evidence>
<proteinExistence type="predicted"/>
<gene>
    <name evidence="2" type="ORF">GH714_027633</name>
</gene>
<evidence type="ECO:0000313" key="2">
    <source>
        <dbReference type="EMBL" id="KAF2304127.1"/>
    </source>
</evidence>
<organism evidence="2 3">
    <name type="scientific">Hevea brasiliensis</name>
    <name type="common">Para rubber tree</name>
    <name type="synonym">Siphonia brasiliensis</name>
    <dbReference type="NCBI Taxonomy" id="3981"/>
    <lineage>
        <taxon>Eukaryota</taxon>
        <taxon>Viridiplantae</taxon>
        <taxon>Streptophyta</taxon>
        <taxon>Embryophyta</taxon>
        <taxon>Tracheophyta</taxon>
        <taxon>Spermatophyta</taxon>
        <taxon>Magnoliopsida</taxon>
        <taxon>eudicotyledons</taxon>
        <taxon>Gunneridae</taxon>
        <taxon>Pentapetalae</taxon>
        <taxon>rosids</taxon>
        <taxon>fabids</taxon>
        <taxon>Malpighiales</taxon>
        <taxon>Euphorbiaceae</taxon>
        <taxon>Crotonoideae</taxon>
        <taxon>Micrandreae</taxon>
        <taxon>Hevea</taxon>
    </lineage>
</organism>